<sequence length="300" mass="33364">MMGELSSSITVQTNICYGIFCSAKSYYVGLRCLARKPLIHLLVMKVAGDKLPQELCNLIMDELLKLEKSRVRNVWRKDKTFARNFIKFRFQSPPLSSNTGAWQNAWLEAQVDPNASGVIAQQVQVTRPVNERTTQRDLSAHYIHLSCERSQPRMAMNLPSTGTESNQTNGGGRIELRHDSDHGTAMWASCQSSLPQWSPYAAPLDVRDKFSISATAGVDTPSRAVSEAPTTLPEAKSIVAARLLVCDGVQESIRNWDRDLIEKFVGMLELHIVPFDDGDPLSPGLHIVQRTQVNTQIATT</sequence>
<accession>A0A9P4UN82</accession>
<dbReference type="Proteomes" id="UP000799441">
    <property type="component" value="Unassembled WGS sequence"/>
</dbReference>
<dbReference type="AlphaFoldDB" id="A0A9P4UN82"/>
<comment type="caution">
    <text evidence="1">The sequence shown here is derived from an EMBL/GenBank/DDBJ whole genome shotgun (WGS) entry which is preliminary data.</text>
</comment>
<evidence type="ECO:0000313" key="1">
    <source>
        <dbReference type="EMBL" id="KAF2719533.1"/>
    </source>
</evidence>
<proteinExistence type="predicted"/>
<evidence type="ECO:0000313" key="2">
    <source>
        <dbReference type="Proteomes" id="UP000799441"/>
    </source>
</evidence>
<name>A0A9P4UN82_9PEZI</name>
<keyword evidence="2" id="KW-1185">Reference proteome</keyword>
<protein>
    <submittedName>
        <fullName evidence="1">Uncharacterized protein</fullName>
    </submittedName>
</protein>
<dbReference type="OrthoDB" id="3938544at2759"/>
<dbReference type="EMBL" id="MU003810">
    <property type="protein sequence ID" value="KAF2719533.1"/>
    <property type="molecule type" value="Genomic_DNA"/>
</dbReference>
<reference evidence="1" key="1">
    <citation type="journal article" date="2020" name="Stud. Mycol.">
        <title>101 Dothideomycetes genomes: a test case for predicting lifestyles and emergence of pathogens.</title>
        <authorList>
            <person name="Haridas S."/>
            <person name="Albert R."/>
            <person name="Binder M."/>
            <person name="Bloem J."/>
            <person name="Labutti K."/>
            <person name="Salamov A."/>
            <person name="Andreopoulos B."/>
            <person name="Baker S."/>
            <person name="Barry K."/>
            <person name="Bills G."/>
            <person name="Bluhm B."/>
            <person name="Cannon C."/>
            <person name="Castanera R."/>
            <person name="Culley D."/>
            <person name="Daum C."/>
            <person name="Ezra D."/>
            <person name="Gonzalez J."/>
            <person name="Henrissat B."/>
            <person name="Kuo A."/>
            <person name="Liang C."/>
            <person name="Lipzen A."/>
            <person name="Lutzoni F."/>
            <person name="Magnuson J."/>
            <person name="Mondo S."/>
            <person name="Nolan M."/>
            <person name="Ohm R."/>
            <person name="Pangilinan J."/>
            <person name="Park H.-J."/>
            <person name="Ramirez L."/>
            <person name="Alfaro M."/>
            <person name="Sun H."/>
            <person name="Tritt A."/>
            <person name="Yoshinaga Y."/>
            <person name="Zwiers L.-H."/>
            <person name="Turgeon B."/>
            <person name="Goodwin S."/>
            <person name="Spatafora J."/>
            <person name="Crous P."/>
            <person name="Grigoriev I."/>
        </authorList>
    </citation>
    <scope>NUCLEOTIDE SEQUENCE</scope>
    <source>
        <strain evidence="1">CBS 116435</strain>
    </source>
</reference>
<gene>
    <name evidence="1" type="ORF">K431DRAFT_110828</name>
</gene>
<organism evidence="1 2">
    <name type="scientific">Polychaeton citri CBS 116435</name>
    <dbReference type="NCBI Taxonomy" id="1314669"/>
    <lineage>
        <taxon>Eukaryota</taxon>
        <taxon>Fungi</taxon>
        <taxon>Dikarya</taxon>
        <taxon>Ascomycota</taxon>
        <taxon>Pezizomycotina</taxon>
        <taxon>Dothideomycetes</taxon>
        <taxon>Dothideomycetidae</taxon>
        <taxon>Capnodiales</taxon>
        <taxon>Capnodiaceae</taxon>
        <taxon>Polychaeton</taxon>
    </lineage>
</organism>